<dbReference type="PANTHER" id="PTHR15730">
    <property type="entry name" value="EXPERIMENTAL AUTOIMMUNE PROSTATITIS ANTIGEN 2-RELATED"/>
    <property type="match status" value="1"/>
</dbReference>
<dbReference type="PROSITE" id="PS51723">
    <property type="entry name" value="PEPTIDASE_M60"/>
    <property type="match status" value="1"/>
</dbReference>
<dbReference type="PANTHER" id="PTHR15730:SF5">
    <property type="entry name" value="SI:CH211-210B2.2-RELATED"/>
    <property type="match status" value="1"/>
</dbReference>
<dbReference type="Proteomes" id="UP000555103">
    <property type="component" value="Unassembled WGS sequence"/>
</dbReference>
<reference evidence="3 4" key="1">
    <citation type="submission" date="2020-08" db="EMBL/GenBank/DDBJ databases">
        <title>Genomic Encyclopedia of Type Strains, Phase IV (KMG-IV): sequencing the most valuable type-strain genomes for metagenomic binning, comparative biology and taxonomic classification.</title>
        <authorList>
            <person name="Goeker M."/>
        </authorList>
    </citation>
    <scope>NUCLEOTIDE SEQUENCE [LARGE SCALE GENOMIC DNA]</scope>
    <source>
        <strain evidence="3 4">DSM 104969</strain>
    </source>
</reference>
<evidence type="ECO:0000313" key="4">
    <source>
        <dbReference type="Proteomes" id="UP000555103"/>
    </source>
</evidence>
<dbReference type="Gene3D" id="1.10.390.30">
    <property type="entry name" value="Peptidase M60, enhancin-like domain 3"/>
    <property type="match status" value="1"/>
</dbReference>
<protein>
    <recommendedName>
        <fullName evidence="2">Peptidase M60 domain-containing protein</fullName>
    </recommendedName>
</protein>
<feature type="chain" id="PRO_5032560062" description="Peptidase M60 domain-containing protein" evidence="1">
    <location>
        <begin position="22"/>
        <end position="721"/>
    </location>
</feature>
<keyword evidence="4" id="KW-1185">Reference proteome</keyword>
<evidence type="ECO:0000313" key="3">
    <source>
        <dbReference type="EMBL" id="MBB4037268.1"/>
    </source>
</evidence>
<name>A0A840CT10_9BACT</name>
<keyword evidence="1" id="KW-0732">Signal</keyword>
<dbReference type="RefSeq" id="WP_183308125.1">
    <property type="nucleotide sequence ID" value="NZ_JACIEP010000012.1"/>
</dbReference>
<dbReference type="EMBL" id="JACIEP010000012">
    <property type="protein sequence ID" value="MBB4037268.1"/>
    <property type="molecule type" value="Genomic_DNA"/>
</dbReference>
<evidence type="ECO:0000259" key="2">
    <source>
        <dbReference type="PROSITE" id="PS51723"/>
    </source>
</evidence>
<proteinExistence type="predicted"/>
<dbReference type="InterPro" id="IPR035423">
    <property type="entry name" value="M60-like_N"/>
</dbReference>
<gene>
    <name evidence="3" type="ORF">GGR21_003185</name>
</gene>
<organism evidence="3 4">
    <name type="scientific">Dysgonomonas hofstadii</name>
    <dbReference type="NCBI Taxonomy" id="637886"/>
    <lineage>
        <taxon>Bacteria</taxon>
        <taxon>Pseudomonadati</taxon>
        <taxon>Bacteroidota</taxon>
        <taxon>Bacteroidia</taxon>
        <taxon>Bacteroidales</taxon>
        <taxon>Dysgonomonadaceae</taxon>
        <taxon>Dysgonomonas</taxon>
    </lineage>
</organism>
<dbReference type="AlphaFoldDB" id="A0A840CT10"/>
<accession>A0A840CT10</accession>
<sequence>MKKSLIILLSVIIAMHAASCAEDLITETAIIDRGDSEEGGSSGNPYWDWADKYPGVVSANIERVYDIEVVVKGGYEPIAYAPDSPVLQSTGLYVASGENVEIVVPDNVTDLQCQIGMGYTLVAGQLRMRYDDVVTKKQLNPGQNTISSYFGGYLYFCYPVDKVASSDITVKVGGVVESYNYVAGETNAREWTTTMIERSSLLANPSQEADSMAFLQWTELISDKVILTAGVSEMSAMTDPNGVLEYYGKIADAYYHFGGYDPNNQPPMRVYSDIQLPDANQTVVLPTAKIQQYGGYPIGFLRGESYIKFVDEKKLINTNILRAQNDEGTSWFNVFYGFGEAVKSQWQDSELLLEPSLNIGYYHYARTIGVWPEKIINFSDNVKKLNTDYARTLNNKDNGIMYGHGNSDVRTTMLKQLADYLGWRLFSYVSERARELQFKFEADELIRGQAACDFFAMSACEYADRNLLPFFRRWHFPCSTIAIKYMNQFQQLAANEQFWTAYDATKEPSFDKKTPNKSLNRPSWKINFQMYDGDDKENWYLSGIGLDYEKYNDPVNPDSVMAMRGDGTPYSGNSIDNPAWKNVFDGNTSNQNGLLGHMQPVTHSPWAHIPQYTMSFIGPPGAGDEYSKEPVTFNTISMWNVNNYYFTSYIYNIEYWDIDANEWKPTIPSEFKLLYNSNWEFYYFEKEYTTTQLKFKLQPITPGTSGYSITQFNEISFGLVK</sequence>
<dbReference type="Pfam" id="PF17291">
    <property type="entry name" value="M60-like_N"/>
    <property type="match status" value="1"/>
</dbReference>
<dbReference type="Gene3D" id="2.60.120.1250">
    <property type="entry name" value="Peptidase M60, enhancin-like domain 1"/>
    <property type="match status" value="1"/>
</dbReference>
<evidence type="ECO:0000256" key="1">
    <source>
        <dbReference type="SAM" id="SignalP"/>
    </source>
</evidence>
<dbReference type="InterPro" id="IPR042279">
    <property type="entry name" value="Pep_M60_3"/>
</dbReference>
<dbReference type="SMART" id="SM01276">
    <property type="entry name" value="M60-like"/>
    <property type="match status" value="1"/>
</dbReference>
<feature type="signal peptide" evidence="1">
    <location>
        <begin position="1"/>
        <end position="21"/>
    </location>
</feature>
<comment type="caution">
    <text evidence="3">The sequence shown here is derived from an EMBL/GenBank/DDBJ whole genome shotgun (WGS) entry which is preliminary data.</text>
</comment>
<feature type="domain" description="Peptidase M60" evidence="2">
    <location>
        <begin position="85"/>
        <end position="422"/>
    </location>
</feature>
<dbReference type="InterPro" id="IPR031161">
    <property type="entry name" value="Peptidase_M60_dom"/>
</dbReference>
<dbReference type="InterPro" id="IPR051244">
    <property type="entry name" value="TCAF"/>
</dbReference>